<evidence type="ECO:0000256" key="2">
    <source>
        <dbReference type="ARBA" id="ARBA00023315"/>
    </source>
</evidence>
<dbReference type="RefSeq" id="WP_189437238.1">
    <property type="nucleotide sequence ID" value="NZ_BMXE01000004.1"/>
</dbReference>
<dbReference type="PROSITE" id="PS51186">
    <property type="entry name" value="GNAT"/>
    <property type="match status" value="1"/>
</dbReference>
<evidence type="ECO:0000259" key="3">
    <source>
        <dbReference type="PROSITE" id="PS51186"/>
    </source>
</evidence>
<dbReference type="InterPro" id="IPR000182">
    <property type="entry name" value="GNAT_dom"/>
</dbReference>
<dbReference type="Proteomes" id="UP000637980">
    <property type="component" value="Unassembled WGS sequence"/>
</dbReference>
<evidence type="ECO:0000256" key="1">
    <source>
        <dbReference type="ARBA" id="ARBA00022679"/>
    </source>
</evidence>
<organism evidence="4 5">
    <name type="scientific">Pseudovibrio japonicus</name>
    <dbReference type="NCBI Taxonomy" id="366534"/>
    <lineage>
        <taxon>Bacteria</taxon>
        <taxon>Pseudomonadati</taxon>
        <taxon>Pseudomonadota</taxon>
        <taxon>Alphaproteobacteria</taxon>
        <taxon>Hyphomicrobiales</taxon>
        <taxon>Stappiaceae</taxon>
        <taxon>Pseudovibrio</taxon>
    </lineage>
</organism>
<dbReference type="EMBL" id="BMXE01000004">
    <property type="protein sequence ID" value="GHB35448.1"/>
    <property type="molecule type" value="Genomic_DNA"/>
</dbReference>
<comment type="caution">
    <text evidence="4">The sequence shown here is derived from an EMBL/GenBank/DDBJ whole genome shotgun (WGS) entry which is preliminary data.</text>
</comment>
<name>A0ABQ3EE82_9HYPH</name>
<accession>A0ABQ3EE82</accession>
<feature type="domain" description="N-acetyltransferase" evidence="3">
    <location>
        <begin position="1"/>
        <end position="155"/>
    </location>
</feature>
<keyword evidence="1" id="KW-0808">Transferase</keyword>
<gene>
    <name evidence="4" type="ORF">GCM10007094_26270</name>
</gene>
<sequence length="157" mass="16685">MKTREAVLDDAAEISGFLQELVALGKRRLPSDEAFVRSQYISHADNIQCTVVEDEDGTILGLQILKRASAGNAYDLPVGWGIIGTHVRPSAARRGVGRMLFAATLAAAKGAGLEKIDATIGAANPEGLSYYESIGFRTYKTSEGAVNKCLELSAQVA</sequence>
<protein>
    <recommendedName>
        <fullName evidence="3">N-acetyltransferase domain-containing protein</fullName>
    </recommendedName>
</protein>
<dbReference type="Pfam" id="PF00583">
    <property type="entry name" value="Acetyltransf_1"/>
    <property type="match status" value="1"/>
</dbReference>
<dbReference type="SUPFAM" id="SSF55729">
    <property type="entry name" value="Acyl-CoA N-acyltransferases (Nat)"/>
    <property type="match status" value="1"/>
</dbReference>
<proteinExistence type="predicted"/>
<keyword evidence="5" id="KW-1185">Reference proteome</keyword>
<dbReference type="InterPro" id="IPR050832">
    <property type="entry name" value="Bact_Acetyltransf"/>
</dbReference>
<evidence type="ECO:0000313" key="5">
    <source>
        <dbReference type="Proteomes" id="UP000637980"/>
    </source>
</evidence>
<reference evidence="5" key="1">
    <citation type="journal article" date="2019" name="Int. J. Syst. Evol. Microbiol.">
        <title>The Global Catalogue of Microorganisms (GCM) 10K type strain sequencing project: providing services to taxonomists for standard genome sequencing and annotation.</title>
        <authorList>
            <consortium name="The Broad Institute Genomics Platform"/>
            <consortium name="The Broad Institute Genome Sequencing Center for Infectious Disease"/>
            <person name="Wu L."/>
            <person name="Ma J."/>
        </authorList>
    </citation>
    <scope>NUCLEOTIDE SEQUENCE [LARGE SCALE GENOMIC DNA]</scope>
    <source>
        <strain evidence="5">KCTC 12861</strain>
    </source>
</reference>
<dbReference type="InterPro" id="IPR016181">
    <property type="entry name" value="Acyl_CoA_acyltransferase"/>
</dbReference>
<evidence type="ECO:0000313" key="4">
    <source>
        <dbReference type="EMBL" id="GHB35448.1"/>
    </source>
</evidence>
<keyword evidence="2" id="KW-0012">Acyltransferase</keyword>
<dbReference type="PANTHER" id="PTHR43877:SF1">
    <property type="entry name" value="ACETYLTRANSFERASE"/>
    <property type="match status" value="1"/>
</dbReference>
<dbReference type="Gene3D" id="3.40.630.30">
    <property type="match status" value="1"/>
</dbReference>
<dbReference type="PANTHER" id="PTHR43877">
    <property type="entry name" value="AMINOALKYLPHOSPHONATE N-ACETYLTRANSFERASE-RELATED-RELATED"/>
    <property type="match status" value="1"/>
</dbReference>